<keyword evidence="6 7" id="KW-0998">Cell outer membrane</keyword>
<evidence type="ECO:0000259" key="9">
    <source>
        <dbReference type="SMART" id="SM00965"/>
    </source>
</evidence>
<keyword evidence="2 7" id="KW-0813">Transport</keyword>
<dbReference type="SUPFAM" id="SSF56935">
    <property type="entry name" value="Porins"/>
    <property type="match status" value="1"/>
</dbReference>
<name>A0A4R6DR13_9RHOO</name>
<reference evidence="10 11" key="1">
    <citation type="submission" date="2019-03" db="EMBL/GenBank/DDBJ databases">
        <title>Genomic Encyclopedia of Type Strains, Phase IV (KMG-IV): sequencing the most valuable type-strain genomes for metagenomic binning, comparative biology and taxonomic classification.</title>
        <authorList>
            <person name="Goeker M."/>
        </authorList>
    </citation>
    <scope>NUCLEOTIDE SEQUENCE [LARGE SCALE GENOMIC DNA]</scope>
    <source>
        <strain evidence="10 11">DSM 12121</strain>
    </source>
</reference>
<dbReference type="OrthoDB" id="9766643at2"/>
<proteinExistence type="inferred from homology"/>
<dbReference type="GO" id="GO:0009279">
    <property type="term" value="C:cell outer membrane"/>
    <property type="evidence" value="ECO:0007669"/>
    <property type="project" value="UniProtKB-SubCell"/>
</dbReference>
<dbReference type="InterPro" id="IPR036942">
    <property type="entry name" value="Beta-barrel_TonB_sf"/>
</dbReference>
<dbReference type="SMART" id="SM00965">
    <property type="entry name" value="STN"/>
    <property type="match status" value="1"/>
</dbReference>
<evidence type="ECO:0000256" key="7">
    <source>
        <dbReference type="PROSITE-ProRule" id="PRU01360"/>
    </source>
</evidence>
<feature type="region of interest" description="Disordered" evidence="8">
    <location>
        <begin position="224"/>
        <end position="246"/>
    </location>
</feature>
<comment type="caution">
    <text evidence="10">The sequence shown here is derived from an EMBL/GenBank/DDBJ whole genome shotgun (WGS) entry which is preliminary data.</text>
</comment>
<evidence type="ECO:0000256" key="8">
    <source>
        <dbReference type="SAM" id="MobiDB-lite"/>
    </source>
</evidence>
<evidence type="ECO:0000313" key="10">
    <source>
        <dbReference type="EMBL" id="TDN47525.1"/>
    </source>
</evidence>
<evidence type="ECO:0000313" key="11">
    <source>
        <dbReference type="Proteomes" id="UP000295129"/>
    </source>
</evidence>
<keyword evidence="10" id="KW-0675">Receptor</keyword>
<evidence type="ECO:0000256" key="3">
    <source>
        <dbReference type="ARBA" id="ARBA00022452"/>
    </source>
</evidence>
<gene>
    <name evidence="10" type="ORF">C7389_11935</name>
</gene>
<dbReference type="EMBL" id="SNVV01000019">
    <property type="protein sequence ID" value="TDN47525.1"/>
    <property type="molecule type" value="Genomic_DNA"/>
</dbReference>
<keyword evidence="4 7" id="KW-0812">Transmembrane</keyword>
<evidence type="ECO:0000256" key="5">
    <source>
        <dbReference type="ARBA" id="ARBA00023136"/>
    </source>
</evidence>
<dbReference type="Proteomes" id="UP000295129">
    <property type="component" value="Unassembled WGS sequence"/>
</dbReference>
<sequence length="948" mass="103891">MPAAGARRSPLAPLAPRRIAPLALALGLNLGLTLGIATPSSALAQAAATAQHFDLPAQPLAQALFSLGDQARLQIVFDPALVRGRSSPALKAMLTPLQALERLLEGSGLGFALRPGNVVVVEAGKETALPQVDVTAGLLPEVRVVAQAESMGSMSLDREKIDALAGGNGDITSLLRIHPSVQFDNNQLASGNQGEIAPADISINGAKYYTNLYRMDGMSINNDINPANRTADGTSGSNNNAAPPSASQGFAIDSSLLCNITVRDANVPAEFGRFSGGVVEADTCAPTRSFGGQVSVEHTRSEWMKQYLSPAQEEIAAWSATENTQPDFEKWTYRLALQGKPTENLGLIGSVVRRTSEIPLKGYSRGNSQGDDSDKVQSRYSDNYFLRGFWTPGGELGGDFSLLYAPAGGSYFIADARNSDFDLRSGGYGVNLGLHHALGKATVNHRLTWNKMESSRESDGTTWKGWRYSADKNWGLQTSASSATGWMSYEGGFGDVDQTQETVSYQAKADWEAFRLLGLEHRIQAGLELSHQRFDYERKTQYTQYTTSADTSTCNMVGGGVDTETCSLSTPWNSSAAGQYLRSRLIYFAGSFAVENTSRAFYLQDDMKLGDVRLRLGLRYDADQLAPEATWSPRSAAFWDVFGNGSTRLEGGLNRYYARNFMDNYTRAERLALQSTTQVRSLSGGLLTDWAAPVQSTTWSMWKTGDMKVPYVDEKMLGLSQKWAGTTWSLKRVLRESRDELVMHLRSAANYYADNVGYSDARSWTLTAETDQPIRFSGTATHVLLAVDKTSVTTSHTNYSDVISELTGGVDRTIIYDGKAMAYGDRPADNYARPWTARLLLNTQIPAWRLTVGNFFRVRDGFEKMVNTGTSVPYDGGTAQVWEKHKFGKAIAWDMRLNWSLPVAAGQEAFVALSIDNLLSRKNEIEDGDYGVKYEKGRQYWLELGYRF</sequence>
<evidence type="ECO:0000256" key="4">
    <source>
        <dbReference type="ARBA" id="ARBA00022692"/>
    </source>
</evidence>
<dbReference type="RefSeq" id="WP_133594100.1">
    <property type="nucleotide sequence ID" value="NZ_SNVV01000019.1"/>
</dbReference>
<feature type="domain" description="Secretin/TonB short N-terminal" evidence="9">
    <location>
        <begin position="73"/>
        <end position="124"/>
    </location>
</feature>
<protein>
    <submittedName>
        <fullName evidence="10">TonB-dependent receptor-like protein</fullName>
    </submittedName>
</protein>
<organism evidence="10 11">
    <name type="scientific">Azoarcus indigens</name>
    <dbReference type="NCBI Taxonomy" id="29545"/>
    <lineage>
        <taxon>Bacteria</taxon>
        <taxon>Pseudomonadati</taxon>
        <taxon>Pseudomonadota</taxon>
        <taxon>Betaproteobacteria</taxon>
        <taxon>Rhodocyclales</taxon>
        <taxon>Zoogloeaceae</taxon>
        <taxon>Azoarcus</taxon>
    </lineage>
</organism>
<dbReference type="AlphaFoldDB" id="A0A4R6DR13"/>
<keyword evidence="5 7" id="KW-0472">Membrane</keyword>
<keyword evidence="3 7" id="KW-1134">Transmembrane beta strand</keyword>
<dbReference type="InterPro" id="IPR011662">
    <property type="entry name" value="Secretin/TonB_short_N"/>
</dbReference>
<dbReference type="PROSITE" id="PS52016">
    <property type="entry name" value="TONB_DEPENDENT_REC_3"/>
    <property type="match status" value="1"/>
</dbReference>
<accession>A0A4R6DR13</accession>
<dbReference type="Gene3D" id="2.40.170.20">
    <property type="entry name" value="TonB-dependent receptor, beta-barrel domain"/>
    <property type="match status" value="1"/>
</dbReference>
<evidence type="ECO:0000256" key="1">
    <source>
        <dbReference type="ARBA" id="ARBA00004571"/>
    </source>
</evidence>
<evidence type="ECO:0000256" key="6">
    <source>
        <dbReference type="ARBA" id="ARBA00023237"/>
    </source>
</evidence>
<comment type="subcellular location">
    <subcellularLocation>
        <location evidence="1 7">Cell outer membrane</location>
        <topology evidence="1 7">Multi-pass membrane protein</topology>
    </subcellularLocation>
</comment>
<keyword evidence="11" id="KW-1185">Reference proteome</keyword>
<dbReference type="Gene3D" id="3.55.50.30">
    <property type="match status" value="1"/>
</dbReference>
<evidence type="ECO:0000256" key="2">
    <source>
        <dbReference type="ARBA" id="ARBA00022448"/>
    </source>
</evidence>
<comment type="similarity">
    <text evidence="7">Belongs to the TonB-dependent receptor family.</text>
</comment>
<dbReference type="InterPro" id="IPR039426">
    <property type="entry name" value="TonB-dep_rcpt-like"/>
</dbReference>